<evidence type="ECO:0000259" key="4">
    <source>
        <dbReference type="PROSITE" id="PS50158"/>
    </source>
</evidence>
<dbReference type="SMART" id="SM00343">
    <property type="entry name" value="ZnF_C2HC"/>
    <property type="match status" value="2"/>
</dbReference>
<evidence type="ECO:0000313" key="5">
    <source>
        <dbReference type="EMBL" id="GJT91168.1"/>
    </source>
</evidence>
<dbReference type="Pfam" id="PF22936">
    <property type="entry name" value="Pol_BBD"/>
    <property type="match status" value="1"/>
</dbReference>
<dbReference type="InterPro" id="IPR036875">
    <property type="entry name" value="Znf_CCHC_sf"/>
</dbReference>
<reference evidence="5" key="1">
    <citation type="journal article" date="2022" name="Int. J. Mol. Sci.">
        <title>Draft Genome of Tanacetum Coccineum: Genomic Comparison of Closely Related Tanacetum-Family Plants.</title>
        <authorList>
            <person name="Yamashiro T."/>
            <person name="Shiraishi A."/>
            <person name="Nakayama K."/>
            <person name="Satake H."/>
        </authorList>
    </citation>
    <scope>NUCLEOTIDE SEQUENCE</scope>
</reference>
<feature type="region of interest" description="Disordered" evidence="3">
    <location>
        <begin position="776"/>
        <end position="811"/>
    </location>
</feature>
<protein>
    <submittedName>
        <fullName evidence="5">Ribonuclease H-like domain-containing protein</fullName>
    </submittedName>
</protein>
<feature type="region of interest" description="Disordered" evidence="3">
    <location>
        <begin position="1"/>
        <end position="29"/>
    </location>
</feature>
<feature type="domain" description="CCHC-type" evidence="4">
    <location>
        <begin position="277"/>
        <end position="292"/>
    </location>
</feature>
<accession>A0ABQ5HTJ1</accession>
<sequence>MSDHDDDASDINNDNAQPQQQQNIQPQIITTVSNNNAKFPYLKKDEYEVWAMKMEYWITNNDMNIWRVIQNGNSLKRTGRDRDGRSIPDDHVADFHYMDDAKDIWNAVKARGIAQRVALTLKIKGGLELLYFDDLYYKLKTLEIDIKGYSTHSSSQSPSHSAFVSTTSTSKKMSYAESPSFSSSTTYSAPSSSKARSHSSGNVLQDVLHSLVAESEPEQQVAYEDFEQIDKLDLEEMDIKWQMAMLSVRVNKFEKKAGRKIEFDKKEAARFNKKAVRCYKCLQKGHFARECRAKGGNEKRYSSFKIQELGKKEADTKALITVDTLENWKEHESGDDEGFAPKEYGMVAGCGAACEEGAAEVYSLITGNGTDAAAGEFALMGMTSEVQNCPFGCEHKFNNLQKQYNDLNEQYNEYYIQVQAYKNSLKTLEKQKRVYQQNQLGYEEKIRVLSIELENTTNLLKHSERINVEAEIAKKDLQTKLDNHLAKTEKWTSSSKNLFRLIDSSMSVRTKVGLGFDKYIGESELGWDDSEFSIFTPKSEEVEGRPLFHKFTKADGMKAVPPPLSGNYIPLSDTTDLDETQMTYGKKSTCSIDSISVSNDFVSCDNSDKSSEIKSNDYAFCVSSVKSSEPMTADSSSNASTSSVSTHASEANLESSEGTTIQEPIIVQELPSFSCTDKDVKTSRTPCNKNGYFNKKASHFRKNNSSASKSCFVCGSYLHLIKDCNYYETQYANDFDGVGYPQREPIWDNATRVTQSNQFVPQAVLLRSGKVSIPAARPNQVPAGRPKPVSTGAPVSTGKQNRPPLVHVGKRNSSSVTSGWWQNAGYEGIVDSGCSRSMTGNKERLDDFQPFKGGKVTFRGGERRITRKGIIRTPKLDFENVYYVKELQQFNLNLMDLVISSPKSSGIRRKSLARSRITKPKSILTELDLDADDKTFIKVVSDKDSKDKAPILWSAFAGWEVISTPLGEINALYMMDQSTKHFTTLREILHMVDSQDLLKLYGLVVKYYENHHVAGARLVLWDVSYPLSMQLMERMLKHKLEIDKDVVGNDMTTDEQLIRFIKNQLAAAQVSPA</sequence>
<feature type="region of interest" description="Disordered" evidence="3">
    <location>
        <begin position="630"/>
        <end position="661"/>
    </location>
</feature>
<dbReference type="SUPFAM" id="SSF57756">
    <property type="entry name" value="Retrovirus zinc finger-like domains"/>
    <property type="match status" value="1"/>
</dbReference>
<reference evidence="5" key="2">
    <citation type="submission" date="2022-01" db="EMBL/GenBank/DDBJ databases">
        <authorList>
            <person name="Yamashiro T."/>
            <person name="Shiraishi A."/>
            <person name="Satake H."/>
            <person name="Nakayama K."/>
        </authorList>
    </citation>
    <scope>NUCLEOTIDE SEQUENCE</scope>
</reference>
<evidence type="ECO:0000256" key="2">
    <source>
        <dbReference type="SAM" id="Coils"/>
    </source>
</evidence>
<keyword evidence="1" id="KW-0862">Zinc</keyword>
<keyword evidence="6" id="KW-1185">Reference proteome</keyword>
<name>A0ABQ5HTJ1_9ASTR</name>
<dbReference type="Proteomes" id="UP001151760">
    <property type="component" value="Unassembled WGS sequence"/>
</dbReference>
<dbReference type="Gene3D" id="4.10.60.10">
    <property type="entry name" value="Zinc finger, CCHC-type"/>
    <property type="match status" value="1"/>
</dbReference>
<keyword evidence="2" id="KW-0175">Coiled coil</keyword>
<evidence type="ECO:0000313" key="6">
    <source>
        <dbReference type="Proteomes" id="UP001151760"/>
    </source>
</evidence>
<evidence type="ECO:0000256" key="1">
    <source>
        <dbReference type="PROSITE-ProRule" id="PRU00047"/>
    </source>
</evidence>
<organism evidence="5 6">
    <name type="scientific">Tanacetum coccineum</name>
    <dbReference type="NCBI Taxonomy" id="301880"/>
    <lineage>
        <taxon>Eukaryota</taxon>
        <taxon>Viridiplantae</taxon>
        <taxon>Streptophyta</taxon>
        <taxon>Embryophyta</taxon>
        <taxon>Tracheophyta</taxon>
        <taxon>Spermatophyta</taxon>
        <taxon>Magnoliopsida</taxon>
        <taxon>eudicotyledons</taxon>
        <taxon>Gunneridae</taxon>
        <taxon>Pentapetalae</taxon>
        <taxon>asterids</taxon>
        <taxon>campanulids</taxon>
        <taxon>Asterales</taxon>
        <taxon>Asteraceae</taxon>
        <taxon>Asteroideae</taxon>
        <taxon>Anthemideae</taxon>
        <taxon>Anthemidinae</taxon>
        <taxon>Tanacetum</taxon>
    </lineage>
</organism>
<comment type="caution">
    <text evidence="5">The sequence shown here is derived from an EMBL/GenBank/DDBJ whole genome shotgun (WGS) entry which is preliminary data.</text>
</comment>
<dbReference type="EMBL" id="BQNB010019992">
    <property type="protein sequence ID" value="GJT91168.1"/>
    <property type="molecule type" value="Genomic_DNA"/>
</dbReference>
<dbReference type="InterPro" id="IPR001878">
    <property type="entry name" value="Znf_CCHC"/>
</dbReference>
<keyword evidence="1" id="KW-0479">Metal-binding</keyword>
<proteinExistence type="predicted"/>
<dbReference type="InterPro" id="IPR054722">
    <property type="entry name" value="PolX-like_BBD"/>
</dbReference>
<dbReference type="PROSITE" id="PS50158">
    <property type="entry name" value="ZF_CCHC"/>
    <property type="match status" value="1"/>
</dbReference>
<keyword evidence="1" id="KW-0863">Zinc-finger</keyword>
<feature type="coiled-coil region" evidence="2">
    <location>
        <begin position="397"/>
        <end position="487"/>
    </location>
</feature>
<feature type="compositionally biased region" description="Polar residues" evidence="3">
    <location>
        <begin position="652"/>
        <end position="661"/>
    </location>
</feature>
<feature type="region of interest" description="Disordered" evidence="3">
    <location>
        <begin position="175"/>
        <end position="200"/>
    </location>
</feature>
<feature type="compositionally biased region" description="Low complexity" evidence="3">
    <location>
        <begin position="632"/>
        <end position="649"/>
    </location>
</feature>
<dbReference type="Pfam" id="PF00098">
    <property type="entry name" value="zf-CCHC"/>
    <property type="match status" value="1"/>
</dbReference>
<feature type="compositionally biased region" description="Low complexity" evidence="3">
    <location>
        <begin position="10"/>
        <end position="29"/>
    </location>
</feature>
<gene>
    <name evidence="5" type="ORF">Tco_1080013</name>
</gene>
<evidence type="ECO:0000256" key="3">
    <source>
        <dbReference type="SAM" id="MobiDB-lite"/>
    </source>
</evidence>